<dbReference type="EMBL" id="JAPEUY010000004">
    <property type="protein sequence ID" value="KAJ4374289.1"/>
    <property type="molecule type" value="Genomic_DNA"/>
</dbReference>
<dbReference type="AlphaFoldDB" id="A0A9W8YD73"/>
<evidence type="ECO:0000313" key="2">
    <source>
        <dbReference type="Proteomes" id="UP001140560"/>
    </source>
</evidence>
<accession>A0A9W8YD73</accession>
<evidence type="ECO:0000313" key="1">
    <source>
        <dbReference type="EMBL" id="KAJ4374289.1"/>
    </source>
</evidence>
<organism evidence="1 2">
    <name type="scientific">Neocucurbitaria cava</name>
    <dbReference type="NCBI Taxonomy" id="798079"/>
    <lineage>
        <taxon>Eukaryota</taxon>
        <taxon>Fungi</taxon>
        <taxon>Dikarya</taxon>
        <taxon>Ascomycota</taxon>
        <taxon>Pezizomycotina</taxon>
        <taxon>Dothideomycetes</taxon>
        <taxon>Pleosporomycetidae</taxon>
        <taxon>Pleosporales</taxon>
        <taxon>Pleosporineae</taxon>
        <taxon>Cucurbitariaceae</taxon>
        <taxon>Neocucurbitaria</taxon>
    </lineage>
</organism>
<sequence length="308" mass="34846">MTTNPRLLFPDLPPELRNEIYNYLSVLDNSSSPTNTSLPFQPKTYECKHTTVQICPVQIGPNGLLALRKYGFQEAFEYQSWLLKNKSELKIAVTFKGRVNTFVQADWDKKMEMHLRKLAKQYPWMKKVAKYDIHILWRATDGPLKSRKNRRTSGQIPKDMAETLTGLMEEHIKQTRGEVNVRLCLGHALAVENIMSSTKLGLSNFLCTPSSGHEVRRMVKEVWKGPPLIIKRSVPGVPLAGLREVGGVLQIEKGLVKWVSGGEEILVMKKTMVQGNALEMTIGEVQQENGLGVDYVLQELVEECLGRQ</sequence>
<protein>
    <submittedName>
        <fullName evidence="1">Uncharacterized protein</fullName>
    </submittedName>
</protein>
<dbReference type="Proteomes" id="UP001140560">
    <property type="component" value="Unassembled WGS sequence"/>
</dbReference>
<keyword evidence="2" id="KW-1185">Reference proteome</keyword>
<reference evidence="1" key="1">
    <citation type="submission" date="2022-10" db="EMBL/GenBank/DDBJ databases">
        <title>Tapping the CABI collections for fungal endophytes: first genome assemblies for Collariella, Neodidymelliopsis, Ascochyta clinopodiicola, Didymella pomorum, Didymosphaeria variabile, Neocosmospora piperis and Neocucurbitaria cava.</title>
        <authorList>
            <person name="Hill R."/>
        </authorList>
    </citation>
    <scope>NUCLEOTIDE SEQUENCE</scope>
    <source>
        <strain evidence="1">IMI 356814</strain>
    </source>
</reference>
<dbReference type="OrthoDB" id="3741380at2759"/>
<name>A0A9W8YD73_9PLEO</name>
<proteinExistence type="predicted"/>
<gene>
    <name evidence="1" type="ORF">N0V83_003030</name>
</gene>
<comment type="caution">
    <text evidence="1">The sequence shown here is derived from an EMBL/GenBank/DDBJ whole genome shotgun (WGS) entry which is preliminary data.</text>
</comment>